<dbReference type="GO" id="GO:0055085">
    <property type="term" value="P:transmembrane transport"/>
    <property type="evidence" value="ECO:0007669"/>
    <property type="project" value="InterPro"/>
</dbReference>
<feature type="non-terminal residue" evidence="8">
    <location>
        <position position="1"/>
    </location>
</feature>
<keyword evidence="3 6" id="KW-1133">Transmembrane helix</keyword>
<evidence type="ECO:0000256" key="3">
    <source>
        <dbReference type="ARBA" id="ARBA00022989"/>
    </source>
</evidence>
<accession>A0A8S4A2M5</accession>
<evidence type="ECO:0000256" key="6">
    <source>
        <dbReference type="SAM" id="Phobius"/>
    </source>
</evidence>
<dbReference type="SUPFAM" id="SSF52091">
    <property type="entry name" value="SpoIIaa-like"/>
    <property type="match status" value="1"/>
</dbReference>
<dbReference type="Pfam" id="PF00916">
    <property type="entry name" value="Sulfate_transp"/>
    <property type="match status" value="2"/>
</dbReference>
<evidence type="ECO:0000259" key="7">
    <source>
        <dbReference type="PROSITE" id="PS50801"/>
    </source>
</evidence>
<feature type="region of interest" description="Disordered" evidence="5">
    <location>
        <begin position="571"/>
        <end position="598"/>
    </location>
</feature>
<sequence length="794" mass="88819">AFDELHLKSKDELDEPTMIQKLKQGCFCSKKRIWRLITGYIPLIKFLRYYKLKEFAVIDIFAGLSVGTIHIPQALAFGQLASAKIENGLFSSLWPSLIYVFFGTSAHVSMGTSAVICLLTATTVDRESKAWVADKPLDDVPEYLDFKEEIAMGLTLIIGIMLVILGFLKLGFITSYLSDSFFAAYTSAAAVHIGTTQLPAMLGIKVNRYPGMFKIIFTYKDIFENIMKLFIVIFGTVASYFGDFRDKFGIAVVGEIPLGIPVPKVPVEGLKYASNYIVDSFVIAILTFAYTIAIAKICAKKHNYEVDDSQEMISYGLCNLGSSFLKCIPSCVAPPRSMVASTMNAKTTINGIFSCALMLLVIMIVAALFRELPRAVLAAIIFIALKNLFIQIKDLWRYFQINKFDFVIWCFTFFSTVFLDIDVGLGIGVGISLVCVVLQTQFAKGYKLGYTKKDTTLVEHKYYKDSSEIPGIKIFRFKCNLFYANAEIFRTSLYRKTVNPRKLLKGLQKREKRLEKMNAERMAQGLPPQVDNNFIMTGQMEKTGNHVSTPDLTALPKLSILKSVNQDVKQTSISTPDLTSSDSEADTLNDLTDPSTDKLEGKRVRLPSMEKPVFIVQGGNQQMFDGGKTHTTAAGNTFNLSKRPVGGSLKSLKSSESVVSLYSINFDDYEEDPDDGDEMFTDEKLRQMRKIHHIVVDCSPINYIDASGTNVLTHIFSEYTHVSIKLYLAGCSAAIRKTMRLAGVFDKIPESHFFVDVHDAVSYARPQRPEPIRPENIRDFSEEEAIENSRAVNI</sequence>
<evidence type="ECO:0000313" key="9">
    <source>
        <dbReference type="Proteomes" id="UP000678393"/>
    </source>
</evidence>
<proteinExistence type="predicted"/>
<keyword evidence="2 6" id="KW-0812">Transmembrane</keyword>
<evidence type="ECO:0000256" key="4">
    <source>
        <dbReference type="ARBA" id="ARBA00023136"/>
    </source>
</evidence>
<dbReference type="InterPro" id="IPR001902">
    <property type="entry name" value="SLC26A/SulP_fam"/>
</dbReference>
<dbReference type="InterPro" id="IPR011547">
    <property type="entry name" value="SLC26A/SulP_dom"/>
</dbReference>
<feature type="transmembrane region" description="Helical" evidence="6">
    <location>
        <begin position="97"/>
        <end position="119"/>
    </location>
</feature>
<dbReference type="PANTHER" id="PTHR11814">
    <property type="entry name" value="SULFATE TRANSPORTER"/>
    <property type="match status" value="1"/>
</dbReference>
<dbReference type="Pfam" id="PF01740">
    <property type="entry name" value="STAS"/>
    <property type="match status" value="1"/>
</dbReference>
<gene>
    <name evidence="8" type="ORF">CUNI_LOCUS21555</name>
</gene>
<protein>
    <recommendedName>
        <fullName evidence="7">STAS domain-containing protein</fullName>
    </recommendedName>
</protein>
<comment type="caution">
    <text evidence="8">The sequence shown here is derived from an EMBL/GenBank/DDBJ whole genome shotgun (WGS) entry which is preliminary data.</text>
</comment>
<feature type="transmembrane region" description="Helical" evidence="6">
    <location>
        <begin position="348"/>
        <end position="369"/>
    </location>
</feature>
<comment type="subcellular location">
    <subcellularLocation>
        <location evidence="1">Membrane</location>
        <topology evidence="1">Multi-pass membrane protein</topology>
    </subcellularLocation>
</comment>
<dbReference type="OrthoDB" id="288203at2759"/>
<feature type="domain" description="STAS" evidence="7">
    <location>
        <begin position="462"/>
        <end position="764"/>
    </location>
</feature>
<keyword evidence="4 6" id="KW-0472">Membrane</keyword>
<reference evidence="8" key="1">
    <citation type="submission" date="2021-04" db="EMBL/GenBank/DDBJ databases">
        <authorList>
            <consortium name="Molecular Ecology Group"/>
        </authorList>
    </citation>
    <scope>NUCLEOTIDE SEQUENCE</scope>
</reference>
<evidence type="ECO:0000256" key="2">
    <source>
        <dbReference type="ARBA" id="ARBA00022692"/>
    </source>
</evidence>
<dbReference type="Proteomes" id="UP000678393">
    <property type="component" value="Unassembled WGS sequence"/>
</dbReference>
<dbReference type="CDD" id="cd07042">
    <property type="entry name" value="STAS_SulP_like_sulfate_transporter"/>
    <property type="match status" value="1"/>
</dbReference>
<organism evidence="8 9">
    <name type="scientific">Candidula unifasciata</name>
    <dbReference type="NCBI Taxonomy" id="100452"/>
    <lineage>
        <taxon>Eukaryota</taxon>
        <taxon>Metazoa</taxon>
        <taxon>Spiralia</taxon>
        <taxon>Lophotrochozoa</taxon>
        <taxon>Mollusca</taxon>
        <taxon>Gastropoda</taxon>
        <taxon>Heterobranchia</taxon>
        <taxon>Euthyneura</taxon>
        <taxon>Panpulmonata</taxon>
        <taxon>Eupulmonata</taxon>
        <taxon>Stylommatophora</taxon>
        <taxon>Helicina</taxon>
        <taxon>Helicoidea</taxon>
        <taxon>Geomitridae</taxon>
        <taxon>Candidula</taxon>
    </lineage>
</organism>
<feature type="transmembrane region" description="Helical" evidence="6">
    <location>
        <begin position="55"/>
        <end position="77"/>
    </location>
</feature>
<name>A0A8S4A2M5_9EUPU</name>
<feature type="transmembrane region" description="Helical" evidence="6">
    <location>
        <begin position="182"/>
        <end position="204"/>
    </location>
</feature>
<evidence type="ECO:0000256" key="5">
    <source>
        <dbReference type="SAM" id="MobiDB-lite"/>
    </source>
</evidence>
<feature type="compositionally biased region" description="Polar residues" evidence="5">
    <location>
        <begin position="571"/>
        <end position="582"/>
    </location>
</feature>
<dbReference type="Gene3D" id="3.30.750.24">
    <property type="entry name" value="STAS domain"/>
    <property type="match status" value="1"/>
</dbReference>
<dbReference type="EMBL" id="CAJHNH020008477">
    <property type="protein sequence ID" value="CAG5135997.1"/>
    <property type="molecule type" value="Genomic_DNA"/>
</dbReference>
<keyword evidence="9" id="KW-1185">Reference proteome</keyword>
<dbReference type="InterPro" id="IPR002645">
    <property type="entry name" value="STAS_dom"/>
</dbReference>
<dbReference type="InterPro" id="IPR036513">
    <property type="entry name" value="STAS_dom_sf"/>
</dbReference>
<dbReference type="GO" id="GO:0016020">
    <property type="term" value="C:membrane"/>
    <property type="evidence" value="ECO:0007669"/>
    <property type="project" value="UniProtKB-SubCell"/>
</dbReference>
<feature type="transmembrane region" description="Helical" evidence="6">
    <location>
        <begin position="154"/>
        <end position="176"/>
    </location>
</feature>
<feature type="transmembrane region" description="Helical" evidence="6">
    <location>
        <begin position="276"/>
        <end position="295"/>
    </location>
</feature>
<feature type="transmembrane region" description="Helical" evidence="6">
    <location>
        <begin position="225"/>
        <end position="242"/>
    </location>
</feature>
<evidence type="ECO:0000313" key="8">
    <source>
        <dbReference type="EMBL" id="CAG5135997.1"/>
    </source>
</evidence>
<dbReference type="AlphaFoldDB" id="A0A8S4A2M5"/>
<feature type="transmembrane region" description="Helical" evidence="6">
    <location>
        <begin position="375"/>
        <end position="392"/>
    </location>
</feature>
<dbReference type="PROSITE" id="PS50801">
    <property type="entry name" value="STAS"/>
    <property type="match status" value="1"/>
</dbReference>
<evidence type="ECO:0000256" key="1">
    <source>
        <dbReference type="ARBA" id="ARBA00004141"/>
    </source>
</evidence>